<protein>
    <submittedName>
        <fullName evidence="4">PhzF family phenazine biosynthesis protein</fullName>
    </submittedName>
</protein>
<dbReference type="PANTHER" id="PTHR13774:SF39">
    <property type="entry name" value="BIOSYNTHESIS PROTEIN, PUTATIVE-RELATED"/>
    <property type="match status" value="1"/>
</dbReference>
<dbReference type="PIRSF" id="PIRSF016184">
    <property type="entry name" value="PhzC_PhzF"/>
    <property type="match status" value="1"/>
</dbReference>
<dbReference type="GO" id="GO:0005737">
    <property type="term" value="C:cytoplasm"/>
    <property type="evidence" value="ECO:0007669"/>
    <property type="project" value="TreeGrafter"/>
</dbReference>
<dbReference type="SUPFAM" id="SSF54506">
    <property type="entry name" value="Diaminopimelate epimerase-like"/>
    <property type="match status" value="1"/>
</dbReference>
<evidence type="ECO:0000256" key="3">
    <source>
        <dbReference type="PIRSR" id="PIRSR016184-1"/>
    </source>
</evidence>
<dbReference type="GO" id="GO:0016853">
    <property type="term" value="F:isomerase activity"/>
    <property type="evidence" value="ECO:0007669"/>
    <property type="project" value="UniProtKB-KW"/>
</dbReference>
<evidence type="ECO:0000313" key="5">
    <source>
        <dbReference type="Proteomes" id="UP000823934"/>
    </source>
</evidence>
<name>A0A9D1TTU1_9GAMM</name>
<dbReference type="PANTHER" id="PTHR13774">
    <property type="entry name" value="PHENAZINE BIOSYNTHESIS PROTEIN"/>
    <property type="match status" value="1"/>
</dbReference>
<dbReference type="NCBIfam" id="TIGR00654">
    <property type="entry name" value="PhzF_family"/>
    <property type="match status" value="1"/>
</dbReference>
<accession>A0A9D1TTU1</accession>
<sequence>MGLKVFQVDAFTDQPFAGNPAGVVPEAGGLSRIERQKIANEMNLAETAFIEQLDDHYFDVKFFTPIEEVDLCGHATIASFYILASKGYIKPLEKGVKKVIQRTKIGELSVYITYENSLPSMVYMEQAAPQRFGNVINLEQLLDAFSLQKEEIGINGHEIGPEIVSTGLRDILIPVKSEAILDRLKMNKDALMAVSKENKVIGAHIYTVKEHTHNVIKARNFAPIVGVDEEPATGTSNGALIYLLADEQIITDNKILVHQGESLGRESLIYCEIKDQAILVGGTAKISLEGILSIESK</sequence>
<organism evidence="4 5">
    <name type="scientific">Candidatus Ignatzschineria merdigallinarum</name>
    <dbReference type="NCBI Taxonomy" id="2838621"/>
    <lineage>
        <taxon>Bacteria</taxon>
        <taxon>Pseudomonadati</taxon>
        <taxon>Pseudomonadota</taxon>
        <taxon>Gammaproteobacteria</taxon>
        <taxon>Cardiobacteriales</taxon>
        <taxon>Ignatzschineriaceae</taxon>
        <taxon>Ignatzschineria</taxon>
    </lineage>
</organism>
<reference evidence="4" key="1">
    <citation type="journal article" date="2021" name="PeerJ">
        <title>Extensive microbial diversity within the chicken gut microbiome revealed by metagenomics and culture.</title>
        <authorList>
            <person name="Gilroy R."/>
            <person name="Ravi A."/>
            <person name="Getino M."/>
            <person name="Pursley I."/>
            <person name="Horton D.L."/>
            <person name="Alikhan N.F."/>
            <person name="Baker D."/>
            <person name="Gharbi K."/>
            <person name="Hall N."/>
            <person name="Watson M."/>
            <person name="Adriaenssens E.M."/>
            <person name="Foster-Nyarko E."/>
            <person name="Jarju S."/>
            <person name="Secka A."/>
            <person name="Antonio M."/>
            <person name="Oren A."/>
            <person name="Chaudhuri R.R."/>
            <person name="La Ragione R."/>
            <person name="Hildebrand F."/>
            <person name="Pallen M.J."/>
        </authorList>
    </citation>
    <scope>NUCLEOTIDE SEQUENCE</scope>
    <source>
        <strain evidence="4">CHK160-9182</strain>
    </source>
</reference>
<feature type="active site" evidence="3">
    <location>
        <position position="46"/>
    </location>
</feature>
<dbReference type="Proteomes" id="UP000823934">
    <property type="component" value="Unassembled WGS sequence"/>
</dbReference>
<gene>
    <name evidence="4" type="ORF">H9889_01345</name>
</gene>
<dbReference type="Gene3D" id="3.10.310.10">
    <property type="entry name" value="Diaminopimelate Epimerase, Chain A, domain 1"/>
    <property type="match status" value="2"/>
</dbReference>
<dbReference type="Pfam" id="PF02567">
    <property type="entry name" value="PhzC-PhzF"/>
    <property type="match status" value="1"/>
</dbReference>
<comment type="caution">
    <text evidence="4">The sequence shown here is derived from an EMBL/GenBank/DDBJ whole genome shotgun (WGS) entry which is preliminary data.</text>
</comment>
<evidence type="ECO:0000313" key="4">
    <source>
        <dbReference type="EMBL" id="HIW05960.1"/>
    </source>
</evidence>
<evidence type="ECO:0000256" key="2">
    <source>
        <dbReference type="ARBA" id="ARBA00023235"/>
    </source>
</evidence>
<keyword evidence="2" id="KW-0413">Isomerase</keyword>
<reference evidence="4" key="2">
    <citation type="submission" date="2021-04" db="EMBL/GenBank/DDBJ databases">
        <authorList>
            <person name="Gilroy R."/>
        </authorList>
    </citation>
    <scope>NUCLEOTIDE SEQUENCE</scope>
    <source>
        <strain evidence="4">CHK160-9182</strain>
    </source>
</reference>
<evidence type="ECO:0000256" key="1">
    <source>
        <dbReference type="ARBA" id="ARBA00008270"/>
    </source>
</evidence>
<comment type="similarity">
    <text evidence="1">Belongs to the PhzF family.</text>
</comment>
<dbReference type="InterPro" id="IPR003719">
    <property type="entry name" value="Phenazine_PhzF-like"/>
</dbReference>
<proteinExistence type="inferred from homology"/>
<dbReference type="EMBL" id="DXHP01000033">
    <property type="protein sequence ID" value="HIW05960.1"/>
    <property type="molecule type" value="Genomic_DNA"/>
</dbReference>
<dbReference type="AlphaFoldDB" id="A0A9D1TTU1"/>